<proteinExistence type="predicted"/>
<reference evidence="2" key="2">
    <citation type="submission" date="2011-01" db="EMBL/GenBank/DDBJ databases">
        <title>The complete genome of Nitratifractor salsuginis DSM 16511.</title>
        <authorList>
            <consortium name="US DOE Joint Genome Institute (JGI-PGF)"/>
            <person name="Lucas S."/>
            <person name="Copeland A."/>
            <person name="Lapidus A."/>
            <person name="Bruce D."/>
            <person name="Goodwin L."/>
            <person name="Pitluck S."/>
            <person name="Kyrpides N."/>
            <person name="Mavromatis K."/>
            <person name="Ivanova N."/>
            <person name="Mikhailova N."/>
            <person name="Zeytun A."/>
            <person name="Detter J.C."/>
            <person name="Tapia R."/>
            <person name="Han C."/>
            <person name="Land M."/>
            <person name="Hauser L."/>
            <person name="Markowitz V."/>
            <person name="Cheng J.-F."/>
            <person name="Hugenholtz P."/>
            <person name="Woyke T."/>
            <person name="Wu D."/>
            <person name="Tindall B."/>
            <person name="Schuetze A."/>
            <person name="Brambilla E."/>
            <person name="Klenk H.-P."/>
            <person name="Eisen J.A."/>
        </authorList>
    </citation>
    <scope>NUCLEOTIDE SEQUENCE [LARGE SCALE GENOMIC DNA]</scope>
    <source>
        <strain evidence="2">DSM 16511 / JCM 12458 / E9I37-1</strain>
    </source>
</reference>
<dbReference type="STRING" id="749222.Nitsa_0954"/>
<organism evidence="1 2">
    <name type="scientific">Nitratifractor salsuginis (strain DSM 16511 / JCM 12458 / E9I37-1)</name>
    <dbReference type="NCBI Taxonomy" id="749222"/>
    <lineage>
        <taxon>Bacteria</taxon>
        <taxon>Pseudomonadati</taxon>
        <taxon>Campylobacterota</taxon>
        <taxon>Epsilonproteobacteria</taxon>
        <taxon>Campylobacterales</taxon>
        <taxon>Sulfurovaceae</taxon>
        <taxon>Nitratifractor</taxon>
    </lineage>
</organism>
<dbReference type="Gene3D" id="3.40.50.1820">
    <property type="entry name" value="alpha/beta hydrolase"/>
    <property type="match status" value="1"/>
</dbReference>
<evidence type="ECO:0000313" key="2">
    <source>
        <dbReference type="Proteomes" id="UP000008633"/>
    </source>
</evidence>
<evidence type="ECO:0008006" key="3">
    <source>
        <dbReference type="Google" id="ProtNLM"/>
    </source>
</evidence>
<dbReference type="PANTHER" id="PTHR35602">
    <property type="entry name" value="ESTERASE YQIA-RELATED"/>
    <property type="match status" value="1"/>
</dbReference>
<dbReference type="Proteomes" id="UP000008633">
    <property type="component" value="Chromosome"/>
</dbReference>
<dbReference type="OrthoDB" id="9814831at2"/>
<dbReference type="InterPro" id="IPR029058">
    <property type="entry name" value="AB_hydrolase_fold"/>
</dbReference>
<dbReference type="RefSeq" id="WP_013553907.1">
    <property type="nucleotide sequence ID" value="NC_014935.1"/>
</dbReference>
<name>E6X369_NITSE</name>
<dbReference type="ESTHER" id="nitse-e6x369">
    <property type="family name" value="abh_upf00227"/>
</dbReference>
<dbReference type="eggNOG" id="COG3150">
    <property type="taxonomic scope" value="Bacteria"/>
</dbReference>
<sequence length="192" mass="21699">MILYIHGFASSGLGAKAKAVRDYFKEEAYAPSLSYVPDLAVDTLEQLARHCRRREEPLHLIGSSLGGFYALYLAERYGCKAVLINPSLRPWTTLAAHTGTGTNYYDGARFEWTPRHVESLKKYRIDTPSHPERILLMLQTGDEVLDYRQALELLPDSPRILEEGGSHSFEGFERHLPKIAGFFSSDHQCNVL</sequence>
<gene>
    <name evidence="1" type="ordered locus">Nitsa_0954</name>
</gene>
<dbReference type="AlphaFoldDB" id="E6X369"/>
<dbReference type="HOGENOM" id="CLU_090996_2_0_7"/>
<dbReference type="InterPro" id="IPR008886">
    <property type="entry name" value="UPF0227/Esterase_YqiA"/>
</dbReference>
<dbReference type="KEGG" id="nsa:Nitsa_0954"/>
<dbReference type="Pfam" id="PF05728">
    <property type="entry name" value="UPF0227"/>
    <property type="match status" value="1"/>
</dbReference>
<reference evidence="1 2" key="1">
    <citation type="journal article" date="2011" name="Stand. Genomic Sci.">
        <title>Complete genome sequence of Nitratifractor salsuginis type strain (E9I37-1).</title>
        <authorList>
            <person name="Anderson I."/>
            <person name="Sikorski J."/>
            <person name="Zeytun A."/>
            <person name="Nolan M."/>
            <person name="Lapidus A."/>
            <person name="Lucas S."/>
            <person name="Hammon N."/>
            <person name="Deshpande S."/>
            <person name="Cheng J.F."/>
            <person name="Tapia R."/>
            <person name="Han C."/>
            <person name="Goodwin L."/>
            <person name="Pitluck S."/>
            <person name="Liolios K."/>
            <person name="Pagani I."/>
            <person name="Ivanova N."/>
            <person name="Huntemann M."/>
            <person name="Mavromatis K."/>
            <person name="Ovchinikova G."/>
            <person name="Pati A."/>
            <person name="Chen A."/>
            <person name="Palaniappan K."/>
            <person name="Land M."/>
            <person name="Hauser L."/>
            <person name="Brambilla E.M."/>
            <person name="Ngatchou-Djao O.D."/>
            <person name="Rohde M."/>
            <person name="Tindall B.J."/>
            <person name="Goker M."/>
            <person name="Detter J.C."/>
            <person name="Woyke T."/>
            <person name="Bristow J."/>
            <person name="Eisen J.A."/>
            <person name="Markowitz V."/>
            <person name="Hugenholtz P."/>
            <person name="Klenk H.P."/>
            <person name="Kyrpides N.C."/>
        </authorList>
    </citation>
    <scope>NUCLEOTIDE SEQUENCE [LARGE SCALE GENOMIC DNA]</scope>
    <source>
        <strain evidence="2">DSM 16511 / JCM 12458 / E9I37-1</strain>
    </source>
</reference>
<keyword evidence="2" id="KW-1185">Reference proteome</keyword>
<protein>
    <recommendedName>
        <fullName evidence="3">Esterase</fullName>
    </recommendedName>
</protein>
<dbReference type="EMBL" id="CP002452">
    <property type="protein sequence ID" value="ADV46213.1"/>
    <property type="molecule type" value="Genomic_DNA"/>
</dbReference>
<dbReference type="PANTHER" id="PTHR35602:SF3">
    <property type="entry name" value="ESTERASE YQIA"/>
    <property type="match status" value="1"/>
</dbReference>
<accession>E6X369</accession>
<evidence type="ECO:0000313" key="1">
    <source>
        <dbReference type="EMBL" id="ADV46213.1"/>
    </source>
</evidence>
<dbReference type="SUPFAM" id="SSF53474">
    <property type="entry name" value="alpha/beta-Hydrolases"/>
    <property type="match status" value="1"/>
</dbReference>